<dbReference type="Pfam" id="PF01390">
    <property type="entry name" value="SEA"/>
    <property type="match status" value="1"/>
</dbReference>
<evidence type="ECO:0000313" key="3">
    <source>
        <dbReference type="EMBL" id="CAH0382229.1"/>
    </source>
</evidence>
<feature type="compositionally biased region" description="Polar residues" evidence="1">
    <location>
        <begin position="177"/>
        <end position="187"/>
    </location>
</feature>
<evidence type="ECO:0000259" key="2">
    <source>
        <dbReference type="PROSITE" id="PS50024"/>
    </source>
</evidence>
<reference evidence="3" key="1">
    <citation type="submission" date="2021-12" db="EMBL/GenBank/DDBJ databases">
        <authorList>
            <person name="King R."/>
        </authorList>
    </citation>
    <scope>NUCLEOTIDE SEQUENCE</scope>
</reference>
<accession>A0A9P0EWV0</accession>
<feature type="compositionally biased region" description="Polar residues" evidence="1">
    <location>
        <begin position="264"/>
        <end position="278"/>
    </location>
</feature>
<sequence>MFDGSIRITYGDTYNEQLANQSSPLFREKARKFKTMLETVYGRSNLGPALKQLSIIGFKNGSLIVFFRIVLDRRKLPKSVSTIEDNLKKILMDELTNLRPIAMKNLRVDLKQIYVKRYIEPSKLFDEEEEVAMNHNLKSGPDLKSVVNRKPPPDFSNEKPLTTEKAKPLGAPKKTPPSKTITGSFTVLKTEEGTGDKVKMTILPPDDKRRPTSSEHPHSSGRTTKLPVKGKVESMPSSQTSTARTTTTTTHPKTSPTHPQHPQRTQSPADTISNTAKL</sequence>
<name>A0A9P0EWV0_BEMTA</name>
<dbReference type="InterPro" id="IPR000082">
    <property type="entry name" value="SEA_dom"/>
</dbReference>
<proteinExistence type="predicted"/>
<dbReference type="InterPro" id="IPR036364">
    <property type="entry name" value="SEA_dom_sf"/>
</dbReference>
<feature type="domain" description="SEA" evidence="2">
    <location>
        <begin position="1"/>
        <end position="120"/>
    </location>
</feature>
<dbReference type="Proteomes" id="UP001152759">
    <property type="component" value="Chromosome 1"/>
</dbReference>
<dbReference type="AlphaFoldDB" id="A0A9P0EWV0"/>
<gene>
    <name evidence="3" type="ORF">BEMITA_LOCUS1798</name>
</gene>
<feature type="region of interest" description="Disordered" evidence="1">
    <location>
        <begin position="136"/>
        <end position="278"/>
    </location>
</feature>
<feature type="compositionally biased region" description="Basic and acidic residues" evidence="1">
    <location>
        <begin position="189"/>
        <end position="218"/>
    </location>
</feature>
<organism evidence="3 4">
    <name type="scientific">Bemisia tabaci</name>
    <name type="common">Sweetpotato whitefly</name>
    <name type="synonym">Aleurodes tabaci</name>
    <dbReference type="NCBI Taxonomy" id="7038"/>
    <lineage>
        <taxon>Eukaryota</taxon>
        <taxon>Metazoa</taxon>
        <taxon>Ecdysozoa</taxon>
        <taxon>Arthropoda</taxon>
        <taxon>Hexapoda</taxon>
        <taxon>Insecta</taxon>
        <taxon>Pterygota</taxon>
        <taxon>Neoptera</taxon>
        <taxon>Paraneoptera</taxon>
        <taxon>Hemiptera</taxon>
        <taxon>Sternorrhyncha</taxon>
        <taxon>Aleyrodoidea</taxon>
        <taxon>Aleyrodidae</taxon>
        <taxon>Aleyrodinae</taxon>
        <taxon>Bemisia</taxon>
    </lineage>
</organism>
<keyword evidence="4" id="KW-1185">Reference proteome</keyword>
<dbReference type="EMBL" id="OU963862">
    <property type="protein sequence ID" value="CAH0382229.1"/>
    <property type="molecule type" value="Genomic_DNA"/>
</dbReference>
<dbReference type="Gene3D" id="3.30.70.960">
    <property type="entry name" value="SEA domain"/>
    <property type="match status" value="1"/>
</dbReference>
<evidence type="ECO:0000313" key="4">
    <source>
        <dbReference type="Proteomes" id="UP001152759"/>
    </source>
</evidence>
<dbReference type="SUPFAM" id="SSF82671">
    <property type="entry name" value="SEA domain"/>
    <property type="match status" value="1"/>
</dbReference>
<evidence type="ECO:0000256" key="1">
    <source>
        <dbReference type="SAM" id="MobiDB-lite"/>
    </source>
</evidence>
<protein>
    <recommendedName>
        <fullName evidence="2">SEA domain-containing protein</fullName>
    </recommendedName>
</protein>
<feature type="compositionally biased region" description="Low complexity" evidence="1">
    <location>
        <begin position="236"/>
        <end position="263"/>
    </location>
</feature>
<dbReference type="PROSITE" id="PS50024">
    <property type="entry name" value="SEA"/>
    <property type="match status" value="1"/>
</dbReference>